<sequence>MCHDTDLSLSEFVDVDLHRLRQVLDRPASSVLSSLEERWLLDRSRIELLPGWCEDWVVSEADKLREEYFDFLEMHALVALDQCDPRRALQLARTVHRLDPLRESAVSILVRGHLTLGDEIAALREFRNYCGVVAQELGSGPSPNLAGLFESWSHVRAQGFPGPPSAK</sequence>
<dbReference type="InterPro" id="IPR051677">
    <property type="entry name" value="AfsR-DnrI-RedD_regulator"/>
</dbReference>
<dbReference type="AlphaFoldDB" id="A0A0W8I6E8"/>
<dbReference type="GO" id="GO:0006355">
    <property type="term" value="P:regulation of DNA-templated transcription"/>
    <property type="evidence" value="ECO:0007669"/>
    <property type="project" value="TreeGrafter"/>
</dbReference>
<keyword evidence="1" id="KW-0805">Transcription regulation</keyword>
<dbReference type="SUPFAM" id="SSF48452">
    <property type="entry name" value="TPR-like"/>
    <property type="match status" value="1"/>
</dbReference>
<evidence type="ECO:0000313" key="5">
    <source>
        <dbReference type="Proteomes" id="UP000053512"/>
    </source>
</evidence>
<name>A0A0W8I6E8_KOCRO</name>
<keyword evidence="2" id="KW-0804">Transcription</keyword>
<dbReference type="EMBL" id="LQBK01000037">
    <property type="protein sequence ID" value="KUG53832.1"/>
    <property type="molecule type" value="Genomic_DNA"/>
</dbReference>
<dbReference type="PANTHER" id="PTHR35807">
    <property type="entry name" value="TRANSCRIPTIONAL REGULATOR REDD-RELATED"/>
    <property type="match status" value="1"/>
</dbReference>
<dbReference type="SMART" id="SM01043">
    <property type="entry name" value="BTAD"/>
    <property type="match status" value="1"/>
</dbReference>
<evidence type="ECO:0000256" key="1">
    <source>
        <dbReference type="ARBA" id="ARBA00023015"/>
    </source>
</evidence>
<evidence type="ECO:0000313" key="4">
    <source>
        <dbReference type="EMBL" id="KUG53832.1"/>
    </source>
</evidence>
<gene>
    <name evidence="4" type="ORF">AVL61_14940</name>
</gene>
<dbReference type="Gene3D" id="1.25.40.10">
    <property type="entry name" value="Tetratricopeptide repeat domain"/>
    <property type="match status" value="1"/>
</dbReference>
<dbReference type="Proteomes" id="UP000053512">
    <property type="component" value="Unassembled WGS sequence"/>
</dbReference>
<dbReference type="PANTHER" id="PTHR35807:SF1">
    <property type="entry name" value="TRANSCRIPTIONAL REGULATOR REDD"/>
    <property type="match status" value="1"/>
</dbReference>
<dbReference type="Pfam" id="PF03704">
    <property type="entry name" value="BTAD"/>
    <property type="match status" value="1"/>
</dbReference>
<accession>A0A0W8I6E8</accession>
<evidence type="ECO:0000256" key="2">
    <source>
        <dbReference type="ARBA" id="ARBA00023163"/>
    </source>
</evidence>
<dbReference type="InterPro" id="IPR011990">
    <property type="entry name" value="TPR-like_helical_dom_sf"/>
</dbReference>
<proteinExistence type="predicted"/>
<organism evidence="4 5">
    <name type="scientific">Kocuria rosea subsp. polaris</name>
    <dbReference type="NCBI Taxonomy" id="136273"/>
    <lineage>
        <taxon>Bacteria</taxon>
        <taxon>Bacillati</taxon>
        <taxon>Actinomycetota</taxon>
        <taxon>Actinomycetes</taxon>
        <taxon>Micrococcales</taxon>
        <taxon>Micrococcaceae</taxon>
        <taxon>Kocuria</taxon>
    </lineage>
</organism>
<comment type="caution">
    <text evidence="4">The sequence shown here is derived from an EMBL/GenBank/DDBJ whole genome shotgun (WGS) entry which is preliminary data.</text>
</comment>
<evidence type="ECO:0000259" key="3">
    <source>
        <dbReference type="SMART" id="SM01043"/>
    </source>
</evidence>
<protein>
    <recommendedName>
        <fullName evidence="3">Bacterial transcriptional activator domain-containing protein</fullName>
    </recommendedName>
</protein>
<dbReference type="GO" id="GO:0003677">
    <property type="term" value="F:DNA binding"/>
    <property type="evidence" value="ECO:0007669"/>
    <property type="project" value="TreeGrafter"/>
</dbReference>
<reference evidence="5" key="1">
    <citation type="submission" date="2015-12" db="EMBL/GenBank/DDBJ databases">
        <authorList>
            <person name="Nair G.R."/>
            <person name="Kaur G."/>
            <person name="Mayilraj S."/>
        </authorList>
    </citation>
    <scope>NUCLEOTIDE SEQUENCE [LARGE SCALE GENOMIC DNA]</scope>
    <source>
        <strain evidence="5">CD08_4</strain>
    </source>
</reference>
<dbReference type="InterPro" id="IPR005158">
    <property type="entry name" value="BTAD"/>
</dbReference>
<feature type="domain" description="Bacterial transcriptional activator" evidence="3">
    <location>
        <begin position="15"/>
        <end position="153"/>
    </location>
</feature>